<accession>A0A8B5YCE0</accession>
<proteinExistence type="predicted"/>
<gene>
    <name evidence="1" type="ORF">CHCC16736_2902</name>
</gene>
<reference evidence="1 2" key="1">
    <citation type="submission" date="2019-06" db="EMBL/GenBank/DDBJ databases">
        <title>Genome sequence analysis of &gt;100 Bacillus licheniformis strains suggests intrinsic resistance to this species.</title>
        <authorList>
            <person name="Wels M."/>
            <person name="Siezen R.J."/>
            <person name="Johansen E."/>
            <person name="Stuer-Lauridsen B."/>
            <person name="Bjerre K."/>
            <person name="Nielsen B.K.K."/>
        </authorList>
    </citation>
    <scope>NUCLEOTIDE SEQUENCE [LARGE SCALE GENOMIC DNA]</scope>
    <source>
        <strain evidence="1 2">BAC-16736</strain>
    </source>
</reference>
<dbReference type="Proteomes" id="UP000435910">
    <property type="component" value="Unassembled WGS sequence"/>
</dbReference>
<organism evidence="1 2">
    <name type="scientific">Bacillus licheniformis</name>
    <dbReference type="NCBI Taxonomy" id="1402"/>
    <lineage>
        <taxon>Bacteria</taxon>
        <taxon>Bacillati</taxon>
        <taxon>Bacillota</taxon>
        <taxon>Bacilli</taxon>
        <taxon>Bacillales</taxon>
        <taxon>Bacillaceae</taxon>
        <taxon>Bacillus</taxon>
    </lineage>
</organism>
<evidence type="ECO:0000313" key="1">
    <source>
        <dbReference type="EMBL" id="TWL27581.1"/>
    </source>
</evidence>
<dbReference type="AlphaFoldDB" id="A0A8B5YCE0"/>
<evidence type="ECO:0000313" key="2">
    <source>
        <dbReference type="Proteomes" id="UP000435910"/>
    </source>
</evidence>
<dbReference type="EMBL" id="NILC01000023">
    <property type="protein sequence ID" value="TWL27581.1"/>
    <property type="molecule type" value="Genomic_DNA"/>
</dbReference>
<sequence length="53" mass="6351">MCEFFVRTAVQTVNKMLNKQNKLEFFSIFISKNRNFLLSSPVYNVYLISKWVL</sequence>
<name>A0A8B5YCE0_BACLI</name>
<comment type="caution">
    <text evidence="1">The sequence shown here is derived from an EMBL/GenBank/DDBJ whole genome shotgun (WGS) entry which is preliminary data.</text>
</comment>
<protein>
    <submittedName>
        <fullName evidence="1">Uncharacterized protein</fullName>
    </submittedName>
</protein>